<feature type="transmembrane region" description="Helical" evidence="7">
    <location>
        <begin position="75"/>
        <end position="93"/>
    </location>
</feature>
<evidence type="ECO:0000256" key="6">
    <source>
        <dbReference type="ARBA" id="ARBA00023136"/>
    </source>
</evidence>
<dbReference type="InterPro" id="IPR035952">
    <property type="entry name" value="Rhomboid-like_sf"/>
</dbReference>
<dbReference type="InterPro" id="IPR050925">
    <property type="entry name" value="Rhomboid_protease_S54"/>
</dbReference>
<name>A0A917BEI5_9MICO</name>
<keyword evidence="5 7" id="KW-1133">Transmembrane helix</keyword>
<gene>
    <name evidence="9" type="ORF">GCM10011399_32180</name>
</gene>
<evidence type="ECO:0000256" key="2">
    <source>
        <dbReference type="ARBA" id="ARBA00009045"/>
    </source>
</evidence>
<dbReference type="Pfam" id="PF01694">
    <property type="entry name" value="Rhomboid"/>
    <property type="match status" value="1"/>
</dbReference>
<feature type="transmembrane region" description="Helical" evidence="7">
    <location>
        <begin position="169"/>
        <end position="188"/>
    </location>
</feature>
<feature type="transmembrane region" description="Helical" evidence="7">
    <location>
        <begin position="219"/>
        <end position="236"/>
    </location>
</feature>
<dbReference type="Proteomes" id="UP000598775">
    <property type="component" value="Unassembled WGS sequence"/>
</dbReference>
<keyword evidence="9" id="KW-0645">Protease</keyword>
<evidence type="ECO:0000259" key="8">
    <source>
        <dbReference type="Pfam" id="PF01694"/>
    </source>
</evidence>
<keyword evidence="6 7" id="KW-0472">Membrane</keyword>
<dbReference type="InterPro" id="IPR022764">
    <property type="entry name" value="Peptidase_S54_rhomboid_dom"/>
</dbReference>
<evidence type="ECO:0000256" key="4">
    <source>
        <dbReference type="ARBA" id="ARBA00022801"/>
    </source>
</evidence>
<dbReference type="EMBL" id="BMGP01000006">
    <property type="protein sequence ID" value="GGF36802.1"/>
    <property type="molecule type" value="Genomic_DNA"/>
</dbReference>
<dbReference type="GO" id="GO:0016020">
    <property type="term" value="C:membrane"/>
    <property type="evidence" value="ECO:0007669"/>
    <property type="project" value="UniProtKB-SubCell"/>
</dbReference>
<feature type="domain" description="Peptidase S54 rhomboid" evidence="8">
    <location>
        <begin position="121"/>
        <end position="258"/>
    </location>
</feature>
<accession>A0A917BEI5</accession>
<reference evidence="9 10" key="1">
    <citation type="journal article" date="2014" name="Int. J. Syst. Evol. Microbiol.">
        <title>Complete genome sequence of Corynebacterium casei LMG S-19264T (=DSM 44701T), isolated from a smear-ripened cheese.</title>
        <authorList>
            <consortium name="US DOE Joint Genome Institute (JGI-PGF)"/>
            <person name="Walter F."/>
            <person name="Albersmeier A."/>
            <person name="Kalinowski J."/>
            <person name="Ruckert C."/>
        </authorList>
    </citation>
    <scope>NUCLEOTIDE SEQUENCE [LARGE SCALE GENOMIC DNA]</scope>
    <source>
        <strain evidence="9 10">CGMCC 1.12976</strain>
    </source>
</reference>
<dbReference type="SUPFAM" id="SSF144091">
    <property type="entry name" value="Rhomboid-like"/>
    <property type="match status" value="1"/>
</dbReference>
<protein>
    <submittedName>
        <fullName evidence="9">Rhomboid family intramembrane serine protease</fullName>
    </submittedName>
</protein>
<organism evidence="9 10">
    <name type="scientific">Subtercola lobariae</name>
    <dbReference type="NCBI Taxonomy" id="1588641"/>
    <lineage>
        <taxon>Bacteria</taxon>
        <taxon>Bacillati</taxon>
        <taxon>Actinomycetota</taxon>
        <taxon>Actinomycetes</taxon>
        <taxon>Micrococcales</taxon>
        <taxon>Microbacteriaceae</taxon>
        <taxon>Subtercola</taxon>
    </lineage>
</organism>
<comment type="subcellular location">
    <subcellularLocation>
        <location evidence="1">Membrane</location>
        <topology evidence="1">Multi-pass membrane protein</topology>
    </subcellularLocation>
</comment>
<dbReference type="GO" id="GO:0006508">
    <property type="term" value="P:proteolysis"/>
    <property type="evidence" value="ECO:0007669"/>
    <property type="project" value="UniProtKB-KW"/>
</dbReference>
<evidence type="ECO:0000256" key="3">
    <source>
        <dbReference type="ARBA" id="ARBA00022692"/>
    </source>
</evidence>
<comment type="similarity">
    <text evidence="2">Belongs to the peptidase S54 family.</text>
</comment>
<evidence type="ECO:0000256" key="7">
    <source>
        <dbReference type="SAM" id="Phobius"/>
    </source>
</evidence>
<feature type="transmembrane region" description="Helical" evidence="7">
    <location>
        <begin position="140"/>
        <end position="157"/>
    </location>
</feature>
<dbReference type="PANTHER" id="PTHR43731:SF14">
    <property type="entry name" value="PRESENILIN-ASSOCIATED RHOMBOID-LIKE PROTEIN, MITOCHONDRIAL"/>
    <property type="match status" value="1"/>
</dbReference>
<keyword evidence="10" id="KW-1185">Reference proteome</keyword>
<dbReference type="GO" id="GO:0004252">
    <property type="term" value="F:serine-type endopeptidase activity"/>
    <property type="evidence" value="ECO:0007669"/>
    <property type="project" value="InterPro"/>
</dbReference>
<dbReference type="AlphaFoldDB" id="A0A917BEI5"/>
<keyword evidence="4" id="KW-0378">Hydrolase</keyword>
<dbReference type="RefSeq" id="WP_188680068.1">
    <property type="nucleotide sequence ID" value="NZ_BMGP01000006.1"/>
</dbReference>
<keyword evidence="3 7" id="KW-0812">Transmembrane</keyword>
<evidence type="ECO:0000256" key="5">
    <source>
        <dbReference type="ARBA" id="ARBA00022989"/>
    </source>
</evidence>
<feature type="transmembrane region" description="Helical" evidence="7">
    <location>
        <begin position="194"/>
        <end position="212"/>
    </location>
</feature>
<comment type="caution">
    <text evidence="9">The sequence shown here is derived from an EMBL/GenBank/DDBJ whole genome shotgun (WGS) entry which is preliminary data.</text>
</comment>
<evidence type="ECO:0000313" key="10">
    <source>
        <dbReference type="Proteomes" id="UP000598775"/>
    </source>
</evidence>
<evidence type="ECO:0000256" key="1">
    <source>
        <dbReference type="ARBA" id="ARBA00004141"/>
    </source>
</evidence>
<dbReference type="Gene3D" id="1.20.1540.10">
    <property type="entry name" value="Rhomboid-like"/>
    <property type="match status" value="1"/>
</dbReference>
<feature type="transmembrane region" description="Helical" evidence="7">
    <location>
        <begin position="270"/>
        <end position="286"/>
    </location>
</feature>
<dbReference type="PANTHER" id="PTHR43731">
    <property type="entry name" value="RHOMBOID PROTEASE"/>
    <property type="match status" value="1"/>
</dbReference>
<evidence type="ECO:0000313" key="9">
    <source>
        <dbReference type="EMBL" id="GGF36802.1"/>
    </source>
</evidence>
<sequence>MTTPYNPDNYCYRHPDRQSFVLCQRCGRTICPQCQVQAAVGVHCVECARSDRQSQQYSRPPRLVRAARASVRSSTAPVVTYALIGISLVIYLLELFPGLGVAQALLYAPVYTHPGIGFPFEPWRMLTYAFVQTPFTLNNPLSIVNILFNMFSLYIFGRMLEPMIGRWRFALLYVFSAIGGAVAVDYLASPTTAVIGATGAIFGLIAGLFFIARKQGGNMSQLIVLVVLNLVLAFIVGGVWQVYIGGLVFGALTGLIYTQFSRRSQKNTEILMLVGLAALIVILTVVRSF</sequence>
<proteinExistence type="inferred from homology"/>